<dbReference type="PANTHER" id="PTHR43975">
    <property type="entry name" value="ZGC:101858"/>
    <property type="match status" value="1"/>
</dbReference>
<dbReference type="SUPFAM" id="SSF51735">
    <property type="entry name" value="NAD(P)-binding Rossmann-fold domains"/>
    <property type="match status" value="1"/>
</dbReference>
<organism evidence="2">
    <name type="scientific">Comamonas testosteroni</name>
    <name type="common">Pseudomonas testosteroni</name>
    <dbReference type="NCBI Taxonomy" id="285"/>
    <lineage>
        <taxon>Bacteria</taxon>
        <taxon>Pseudomonadati</taxon>
        <taxon>Pseudomonadota</taxon>
        <taxon>Betaproteobacteria</taxon>
        <taxon>Burkholderiales</taxon>
        <taxon>Comamonadaceae</taxon>
        <taxon>Comamonas</taxon>
    </lineage>
</organism>
<dbReference type="RefSeq" id="WP_087081121.1">
    <property type="nucleotide sequence ID" value="NZ_BKBW01000020.1"/>
</dbReference>
<dbReference type="CDD" id="cd05233">
    <property type="entry name" value="SDR_c"/>
    <property type="match status" value="1"/>
</dbReference>
<dbReference type="Pfam" id="PF13561">
    <property type="entry name" value="adh_short_C2"/>
    <property type="match status" value="1"/>
</dbReference>
<dbReference type="PANTHER" id="PTHR43975:SF2">
    <property type="entry name" value="EG:BACR7A4.14 PROTEIN-RELATED"/>
    <property type="match status" value="1"/>
</dbReference>
<name>Q5D0Y1_COMTE</name>
<evidence type="ECO:0000256" key="1">
    <source>
        <dbReference type="ARBA" id="ARBA00006484"/>
    </source>
</evidence>
<reference evidence="2" key="2">
    <citation type="submission" date="2005-02" db="EMBL/GenBank/DDBJ databases">
        <authorList>
            <person name="Wang Y.Z."/>
            <person name="Han R."/>
            <person name="Rosado L."/>
            <person name="Zylstra G.J."/>
        </authorList>
    </citation>
    <scope>NUCLEOTIDE SEQUENCE</scope>
    <source>
        <strain evidence="2">YZW-D</strain>
    </source>
</reference>
<proteinExistence type="inferred from homology"/>
<dbReference type="EMBL" id="AY923836">
    <property type="protein sequence ID" value="AAX18936.1"/>
    <property type="molecule type" value="Genomic_DNA"/>
</dbReference>
<evidence type="ECO:0000313" key="2">
    <source>
        <dbReference type="EMBL" id="AAX18936.1"/>
    </source>
</evidence>
<dbReference type="Gene3D" id="3.40.50.720">
    <property type="entry name" value="NAD(P)-binding Rossmann-like Domain"/>
    <property type="match status" value="1"/>
</dbReference>
<dbReference type="InterPro" id="IPR036291">
    <property type="entry name" value="NAD(P)-bd_dom_sf"/>
</dbReference>
<dbReference type="PRINTS" id="PR00081">
    <property type="entry name" value="GDHRDH"/>
</dbReference>
<reference evidence="2" key="1">
    <citation type="journal article" date="1995" name="Environ. Health Perspect.">
        <title>Molecular analysis of isophthalate and terephthalate degradation by Comamonas testosteroni YZW-D.</title>
        <authorList>
            <person name="Wang Y.Z."/>
            <person name="Zhou Y."/>
            <person name="Zylstra G.J."/>
        </authorList>
    </citation>
    <scope>NUCLEOTIDE SEQUENCE</scope>
    <source>
        <strain evidence="2">YZW-D</strain>
    </source>
</reference>
<dbReference type="FunFam" id="3.40.50.720:FF:000084">
    <property type="entry name" value="Short-chain dehydrogenase reductase"/>
    <property type="match status" value="1"/>
</dbReference>
<dbReference type="AlphaFoldDB" id="Q5D0Y1"/>
<dbReference type="InterPro" id="IPR002347">
    <property type="entry name" value="SDR_fam"/>
</dbReference>
<sequence>MSESRMAGRTALITGAGAGIGAAASHLFCQEGAAVLMLDANAEALERTREAILQAVPGARLACATADVSDESAAAAAVGQCVQQWGGLDTLVNNAAMRNYSAAADATAAEWQAMVGVNLVGMSNYCRAALPALRQSGTGSIVNVSSCYAVTGRKGMALYDATKAAQLAYTRSLAFEEAAHGVRANAVCPGSTLTDFHVGRARSTGKSVEQLRTERKDTSLIGRWASPEEIAWPILWLACREASFITGTTLMVDGGLHIM</sequence>
<protein>
    <submittedName>
        <fullName evidence="2">Isophthalate dihydrodiol dehydrogenase</fullName>
    </submittedName>
</protein>
<gene>
    <name evidence="2" type="primary">iphB</name>
</gene>
<comment type="similarity">
    <text evidence="1">Belongs to the short-chain dehydrogenases/reductases (SDR) family.</text>
</comment>
<accession>Q5D0Y1</accession>
<dbReference type="PRINTS" id="PR00080">
    <property type="entry name" value="SDRFAMILY"/>
</dbReference>